<feature type="binding site" evidence="2">
    <location>
        <position position="255"/>
    </location>
    <ligand>
        <name>ATP</name>
        <dbReference type="ChEBI" id="CHEBI:30616"/>
    </ligand>
</feature>
<dbReference type="InterPro" id="IPR036597">
    <property type="entry name" value="Fido-like_dom_sf"/>
</dbReference>
<dbReference type="PROSITE" id="PS51459">
    <property type="entry name" value="FIDO"/>
    <property type="match status" value="1"/>
</dbReference>
<dbReference type="Gene3D" id="1.10.3290.10">
    <property type="entry name" value="Fido-like domain"/>
    <property type="match status" value="1"/>
</dbReference>
<dbReference type="PANTHER" id="PTHR13504:SF33">
    <property type="entry name" value="FIC FAMILY PROTEIN"/>
    <property type="match status" value="1"/>
</dbReference>
<dbReference type="InterPro" id="IPR036388">
    <property type="entry name" value="WH-like_DNA-bd_sf"/>
</dbReference>
<dbReference type="Pfam" id="PF02661">
    <property type="entry name" value="Fic"/>
    <property type="match status" value="1"/>
</dbReference>
<dbReference type="Proteomes" id="UP000046373">
    <property type="component" value="Unassembled WGS sequence"/>
</dbReference>
<evidence type="ECO:0000256" key="2">
    <source>
        <dbReference type="PIRSR" id="PIRSR640198-2"/>
    </source>
</evidence>
<name>A0A090EIR1_MESPL</name>
<evidence type="ECO:0000256" key="1">
    <source>
        <dbReference type="PIRSR" id="PIRSR640198-1"/>
    </source>
</evidence>
<dbReference type="AlphaFoldDB" id="A0A090EIR1"/>
<accession>A0A090EIR1</accession>
<evidence type="ECO:0000259" key="3">
    <source>
        <dbReference type="PROSITE" id="PS51459"/>
    </source>
</evidence>
<feature type="binding site" evidence="2">
    <location>
        <begin position="210"/>
        <end position="217"/>
    </location>
    <ligand>
        <name>ATP</name>
        <dbReference type="ChEBI" id="CHEBI:30616"/>
    </ligand>
</feature>
<sequence>MAWNWEQADWPHFTYDKMALDPLEREFLLRSGEFLGVFRHVSPDDRDQIRIDLISEEALKTSEIEGEYLNREGLQSSLRQQLGLGGENRPIPPAERGIAEMMADVYLHFANPLSHRTLYAWHKMVMSGERRIKTIGNYRQHADVMRIVSNRLDKPKVHFEAPPSSRVKAEMDAFTIWFNDTMPKGKTPLPALTRAGIAHLYFESIHPFEDGNGRIGRALCEKALAQNLGEPSLIALAYTIERRRKAYYGHLEASNKNSAITDWLIYFASTILEAQRVTLARVEFSVAKAKFYEHHRGQFNKRQEKAVARIFREGIDGFKGGLSAENYIAITQASRATATRDLQDLVAKGALTRTGELRHTRYMLNIRDNRAYMPSAND</sequence>
<gene>
    <name evidence="4" type="ORF">MPLDJ20_130093</name>
</gene>
<dbReference type="EMBL" id="CCNB01000005">
    <property type="protein sequence ID" value="CDX30616.1"/>
    <property type="molecule type" value="Genomic_DNA"/>
</dbReference>
<feature type="binding site" evidence="2">
    <location>
        <begin position="247"/>
        <end position="248"/>
    </location>
    <ligand>
        <name>ATP</name>
        <dbReference type="ChEBI" id="CHEBI:30616"/>
    </ligand>
</feature>
<dbReference type="InterPro" id="IPR003812">
    <property type="entry name" value="Fido"/>
</dbReference>
<feature type="active site" evidence="1">
    <location>
        <position position="206"/>
    </location>
</feature>
<dbReference type="InterPro" id="IPR040198">
    <property type="entry name" value="Fido_containing"/>
</dbReference>
<dbReference type="Gene3D" id="1.10.10.10">
    <property type="entry name" value="Winged helix-like DNA-binding domain superfamily/Winged helix DNA-binding domain"/>
    <property type="match status" value="1"/>
</dbReference>
<protein>
    <recommendedName>
        <fullName evidence="3">Fido domain-containing protein</fullName>
    </recommendedName>
</protein>
<dbReference type="Pfam" id="PF13776">
    <property type="entry name" value="DUF4172"/>
    <property type="match status" value="1"/>
</dbReference>
<keyword evidence="2" id="KW-0067">ATP-binding</keyword>
<dbReference type="InterPro" id="IPR025230">
    <property type="entry name" value="DUF4172"/>
</dbReference>
<proteinExistence type="predicted"/>
<evidence type="ECO:0000313" key="5">
    <source>
        <dbReference type="Proteomes" id="UP000046373"/>
    </source>
</evidence>
<evidence type="ECO:0000313" key="4">
    <source>
        <dbReference type="EMBL" id="CDX30616.1"/>
    </source>
</evidence>
<feature type="domain" description="Fido" evidence="3">
    <location>
        <begin position="113"/>
        <end position="269"/>
    </location>
</feature>
<dbReference type="PANTHER" id="PTHR13504">
    <property type="entry name" value="FIDO DOMAIN-CONTAINING PROTEIN DDB_G0283145"/>
    <property type="match status" value="1"/>
</dbReference>
<reference evidence="4 5" key="1">
    <citation type="submission" date="2014-08" db="EMBL/GenBank/DDBJ databases">
        <authorList>
            <person name="Moulin Lionel"/>
        </authorList>
    </citation>
    <scope>NUCLEOTIDE SEQUENCE [LARGE SCALE GENOMIC DNA]</scope>
</reference>
<dbReference type="GeneID" id="31888891"/>
<keyword evidence="2" id="KW-0547">Nucleotide-binding</keyword>
<dbReference type="SUPFAM" id="SSF140931">
    <property type="entry name" value="Fic-like"/>
    <property type="match status" value="1"/>
</dbReference>
<dbReference type="GO" id="GO:0005524">
    <property type="term" value="F:ATP binding"/>
    <property type="evidence" value="ECO:0007669"/>
    <property type="project" value="UniProtKB-KW"/>
</dbReference>
<organism evidence="4 5">
    <name type="scientific">Mesorhizobium plurifarium</name>
    <dbReference type="NCBI Taxonomy" id="69974"/>
    <lineage>
        <taxon>Bacteria</taxon>
        <taxon>Pseudomonadati</taxon>
        <taxon>Pseudomonadota</taxon>
        <taxon>Alphaproteobacteria</taxon>
        <taxon>Hyphomicrobiales</taxon>
        <taxon>Phyllobacteriaceae</taxon>
        <taxon>Mesorhizobium</taxon>
    </lineage>
</organism>